<sequence>MKLYKVFFVFEEYCCGDFSFVEMTEKPIIPHKTKNPIFSERVFYNNLSNDYASNGRIDT</sequence>
<gene>
    <name evidence="1" type="ORF">GCM10011518_05020</name>
</gene>
<organism evidence="1 2">
    <name type="scientific">Flavobacterium limi</name>
    <dbReference type="NCBI Taxonomy" id="2045105"/>
    <lineage>
        <taxon>Bacteria</taxon>
        <taxon>Pseudomonadati</taxon>
        <taxon>Bacteroidota</taxon>
        <taxon>Flavobacteriia</taxon>
        <taxon>Flavobacteriales</taxon>
        <taxon>Flavobacteriaceae</taxon>
        <taxon>Flavobacterium</taxon>
    </lineage>
</organism>
<evidence type="ECO:0000313" key="2">
    <source>
        <dbReference type="Proteomes" id="UP000655016"/>
    </source>
</evidence>
<accession>A0ABQ1TLQ3</accession>
<comment type="caution">
    <text evidence="1">The sequence shown here is derived from an EMBL/GenBank/DDBJ whole genome shotgun (WGS) entry which is preliminary data.</text>
</comment>
<evidence type="ECO:0000313" key="1">
    <source>
        <dbReference type="EMBL" id="GGE98640.1"/>
    </source>
</evidence>
<protein>
    <submittedName>
        <fullName evidence="1">Uncharacterized protein</fullName>
    </submittedName>
</protein>
<name>A0ABQ1TLQ3_9FLAO</name>
<dbReference type="Proteomes" id="UP000655016">
    <property type="component" value="Unassembled WGS sequence"/>
</dbReference>
<proteinExistence type="predicted"/>
<keyword evidence="2" id="KW-1185">Reference proteome</keyword>
<dbReference type="EMBL" id="BMKP01000001">
    <property type="protein sequence ID" value="GGE98640.1"/>
    <property type="molecule type" value="Genomic_DNA"/>
</dbReference>
<reference evidence="2" key="1">
    <citation type="journal article" date="2019" name="Int. J. Syst. Evol. Microbiol.">
        <title>The Global Catalogue of Microorganisms (GCM) 10K type strain sequencing project: providing services to taxonomists for standard genome sequencing and annotation.</title>
        <authorList>
            <consortium name="The Broad Institute Genomics Platform"/>
            <consortium name="The Broad Institute Genome Sequencing Center for Infectious Disease"/>
            <person name="Wu L."/>
            <person name="Ma J."/>
        </authorList>
    </citation>
    <scope>NUCLEOTIDE SEQUENCE [LARGE SCALE GENOMIC DNA]</scope>
    <source>
        <strain evidence="2">CGMCC 1.16060</strain>
    </source>
</reference>